<comment type="catalytic activity">
    <reaction evidence="1">
        <text>alpha,alpha-trehalose + H2O = alpha-D-glucose + beta-D-glucose</text>
        <dbReference type="Rhea" id="RHEA:32675"/>
        <dbReference type="ChEBI" id="CHEBI:15377"/>
        <dbReference type="ChEBI" id="CHEBI:15903"/>
        <dbReference type="ChEBI" id="CHEBI:16551"/>
        <dbReference type="ChEBI" id="CHEBI:17925"/>
        <dbReference type="EC" id="3.2.1.28"/>
    </reaction>
</comment>
<evidence type="ECO:0000313" key="5">
    <source>
        <dbReference type="EMBL" id="MWB95920.1"/>
    </source>
</evidence>
<accession>A0A6I4NNX3</accession>
<feature type="domain" description="Neutral trehalase Ca2+ binding" evidence="4">
    <location>
        <begin position="11"/>
        <end position="38"/>
    </location>
</feature>
<dbReference type="PROSITE" id="PS00928">
    <property type="entry name" value="TREHALASE_2"/>
    <property type="match status" value="1"/>
</dbReference>
<dbReference type="Proteomes" id="UP000471501">
    <property type="component" value="Unassembled WGS sequence"/>
</dbReference>
<dbReference type="SUPFAM" id="SSF48208">
    <property type="entry name" value="Six-hairpin glycosidases"/>
    <property type="match status" value="1"/>
</dbReference>
<dbReference type="GO" id="GO:0005509">
    <property type="term" value="F:calcium ion binding"/>
    <property type="evidence" value="ECO:0007669"/>
    <property type="project" value="InterPro"/>
</dbReference>
<gene>
    <name evidence="5" type="ORF">GON26_16255</name>
</gene>
<dbReference type="InterPro" id="IPR001661">
    <property type="entry name" value="Glyco_hydro_37"/>
</dbReference>
<dbReference type="Pfam" id="PF07492">
    <property type="entry name" value="Trehalase_Ca-bi"/>
    <property type="match status" value="1"/>
</dbReference>
<dbReference type="GO" id="GO:0005737">
    <property type="term" value="C:cytoplasm"/>
    <property type="evidence" value="ECO:0007669"/>
    <property type="project" value="InterPro"/>
</dbReference>
<protein>
    <submittedName>
        <fullName evidence="5">Trehalase</fullName>
    </submittedName>
</protein>
<keyword evidence="2" id="KW-0378">Hydrolase</keyword>
<dbReference type="InterPro" id="IPR008928">
    <property type="entry name" value="6-hairpin_glycosidase_sf"/>
</dbReference>
<evidence type="ECO:0000256" key="3">
    <source>
        <dbReference type="ARBA" id="ARBA00023295"/>
    </source>
</evidence>
<name>A0A6I4NNX3_9FLAO</name>
<dbReference type="InterPro" id="IPR018232">
    <property type="entry name" value="Glyco_hydro_37_CS"/>
</dbReference>
<dbReference type="GO" id="GO:0005993">
    <property type="term" value="P:trehalose catabolic process"/>
    <property type="evidence" value="ECO:0007669"/>
    <property type="project" value="InterPro"/>
</dbReference>
<reference evidence="5 6" key="1">
    <citation type="submission" date="2019-12" db="EMBL/GenBank/DDBJ databases">
        <authorList>
            <person name="Kim Y.S."/>
        </authorList>
    </citation>
    <scope>NUCLEOTIDE SEQUENCE [LARGE SCALE GENOMIC DNA]</scope>
    <source>
        <strain evidence="5 6">GA093</strain>
    </source>
</reference>
<keyword evidence="3" id="KW-0326">Glycosidase</keyword>
<evidence type="ECO:0000256" key="2">
    <source>
        <dbReference type="ARBA" id="ARBA00022801"/>
    </source>
</evidence>
<dbReference type="PROSITE" id="PS00927">
    <property type="entry name" value="TREHALASE_1"/>
    <property type="match status" value="1"/>
</dbReference>
<comment type="caution">
    <text evidence="5">The sequence shown here is derived from an EMBL/GenBank/DDBJ whole genome shotgun (WGS) entry which is preliminary data.</text>
</comment>
<dbReference type="Gene3D" id="1.50.10.10">
    <property type="match status" value="1"/>
</dbReference>
<proteinExistence type="predicted"/>
<dbReference type="GO" id="GO:0004555">
    <property type="term" value="F:alpha,alpha-trehalase activity"/>
    <property type="evidence" value="ECO:0007669"/>
    <property type="project" value="UniProtKB-EC"/>
</dbReference>
<dbReference type="RefSeq" id="WP_160375825.1">
    <property type="nucleotide sequence ID" value="NZ_WSTB01000009.1"/>
</dbReference>
<dbReference type="InterPro" id="IPR011120">
    <property type="entry name" value="Trehalase_Ca-bd"/>
</dbReference>
<organism evidence="5 6">
    <name type="scientific">Flavobacterium hydrocarbonoxydans</name>
    <dbReference type="NCBI Taxonomy" id="2683249"/>
    <lineage>
        <taxon>Bacteria</taxon>
        <taxon>Pseudomonadati</taxon>
        <taxon>Bacteroidota</taxon>
        <taxon>Flavobacteriia</taxon>
        <taxon>Flavobacteriales</taxon>
        <taxon>Flavobacteriaceae</taxon>
        <taxon>Flavobacterium</taxon>
    </lineage>
</organism>
<evidence type="ECO:0000256" key="1">
    <source>
        <dbReference type="ARBA" id="ARBA00001576"/>
    </source>
</evidence>
<dbReference type="AlphaFoldDB" id="A0A6I4NNX3"/>
<dbReference type="PRINTS" id="PR00744">
    <property type="entry name" value="GLHYDRLASE37"/>
</dbReference>
<dbReference type="InterPro" id="IPR012341">
    <property type="entry name" value="6hp_glycosidase-like_sf"/>
</dbReference>
<dbReference type="EMBL" id="WSTB01000009">
    <property type="protein sequence ID" value="MWB95920.1"/>
    <property type="molecule type" value="Genomic_DNA"/>
</dbReference>
<sequence>MKFKLHIRQTLEKLLAQEDTDGDKKITVDDKGPKCFLLENETGNSVAIEGTYHLSNLLQELALSKKENTDFAEINLDHIIENPVDRISRKIKDLYWNGLTRTIDADGIRKILEDDKIENTISYLYVPFGDEMVFDYFKKLETTNSKLKVEQLPKNISPEYVLSLNEKPGILALALQIKDNEISGVPFVVPGGRFNEMYGWDSYFIAKGLLIDNKTELALGIAENFKYQIDHYGKILNANRSYYLTRTQPPLYTSLIRDVLEKSNSEIFWIERHLKTAIKEYQTVWMEEGKRLTANGLNRYKAEGIGLPFEVEEGHFDDILEQFAPKHNLSTREFEKKYLRREINEPELDKYFTHDRSMRESGHDTTNRLVAICANLNTVAINSLLYKYETDIAYLIENYFKKEFQYDEHISYSSNYWSSKANSRKEKVNQLCWNAENGIYLDYNFVTEQQHFFDAATTFYPLWAKISTPEQAEILVKNTLPKFKMKGGIAGSTKEAIANLGKNSPVRQWDYPFGWAPHQMLLWEGLLNYNFNDEVQEMVYRWLWLITRNAVDYNGTIPEKFDLEISSHKIFAEYGNVGTEFNYITEEGFGWMNASYQYGLTILREDLKQKLSDLVDPDELFLNN</sequence>
<dbReference type="PANTHER" id="PTHR23403:SF6">
    <property type="entry name" value="CYTOSOLIC NEUTRAL TREHALASE-RELATED"/>
    <property type="match status" value="1"/>
</dbReference>
<keyword evidence="6" id="KW-1185">Reference proteome</keyword>
<dbReference type="PANTHER" id="PTHR23403">
    <property type="entry name" value="TREHALASE"/>
    <property type="match status" value="1"/>
</dbReference>
<dbReference type="Pfam" id="PF01204">
    <property type="entry name" value="Trehalase"/>
    <property type="match status" value="1"/>
</dbReference>
<evidence type="ECO:0000259" key="4">
    <source>
        <dbReference type="Pfam" id="PF07492"/>
    </source>
</evidence>
<evidence type="ECO:0000313" key="6">
    <source>
        <dbReference type="Proteomes" id="UP000471501"/>
    </source>
</evidence>